<comment type="caution">
    <text evidence="2">The sequence shown here is derived from an EMBL/GenBank/DDBJ whole genome shotgun (WGS) entry which is preliminary data.</text>
</comment>
<organism evidence="2 3">
    <name type="scientific">Penicillium subrubescens</name>
    <dbReference type="NCBI Taxonomy" id="1316194"/>
    <lineage>
        <taxon>Eukaryota</taxon>
        <taxon>Fungi</taxon>
        <taxon>Dikarya</taxon>
        <taxon>Ascomycota</taxon>
        <taxon>Pezizomycotina</taxon>
        <taxon>Eurotiomycetes</taxon>
        <taxon>Eurotiomycetidae</taxon>
        <taxon>Eurotiales</taxon>
        <taxon>Aspergillaceae</taxon>
        <taxon>Penicillium</taxon>
    </lineage>
</organism>
<evidence type="ECO:0000313" key="3">
    <source>
        <dbReference type="Proteomes" id="UP000186955"/>
    </source>
</evidence>
<feature type="region of interest" description="Disordered" evidence="1">
    <location>
        <begin position="1"/>
        <end position="35"/>
    </location>
</feature>
<dbReference type="EMBL" id="MNBE01000697">
    <property type="protein sequence ID" value="OKO96924.1"/>
    <property type="molecule type" value="Genomic_DNA"/>
</dbReference>
<gene>
    <name evidence="2" type="ORF">PENSUB_10478</name>
</gene>
<keyword evidence="3" id="KW-1185">Reference proteome</keyword>
<accession>A0A1Q5T9J9</accession>
<proteinExistence type="predicted"/>
<feature type="region of interest" description="Disordered" evidence="1">
    <location>
        <begin position="273"/>
        <end position="308"/>
    </location>
</feature>
<protein>
    <submittedName>
        <fullName evidence="2">Uncharacterized protein</fullName>
    </submittedName>
</protein>
<reference evidence="2 3" key="1">
    <citation type="submission" date="2016-10" db="EMBL/GenBank/DDBJ databases">
        <title>Genome sequence of the ascomycete fungus Penicillium subrubescens.</title>
        <authorList>
            <person name="De Vries R.P."/>
            <person name="Peng M."/>
            <person name="Dilokpimol A."/>
            <person name="Hilden K."/>
            <person name="Makela M.R."/>
            <person name="Grigoriev I."/>
            <person name="Riley R."/>
            <person name="Granchi Z."/>
        </authorList>
    </citation>
    <scope>NUCLEOTIDE SEQUENCE [LARGE SCALE GENOMIC DNA]</scope>
    <source>
        <strain evidence="2 3">CBS 132785</strain>
    </source>
</reference>
<feature type="compositionally biased region" description="Polar residues" evidence="1">
    <location>
        <begin position="283"/>
        <end position="294"/>
    </location>
</feature>
<evidence type="ECO:0000313" key="2">
    <source>
        <dbReference type="EMBL" id="OKO96924.1"/>
    </source>
</evidence>
<dbReference type="InterPro" id="IPR011990">
    <property type="entry name" value="TPR-like_helical_dom_sf"/>
</dbReference>
<feature type="region of interest" description="Disordered" evidence="1">
    <location>
        <begin position="209"/>
        <end position="257"/>
    </location>
</feature>
<dbReference type="Gene3D" id="1.25.40.10">
    <property type="entry name" value="Tetratricopeptide repeat domain"/>
    <property type="match status" value="1"/>
</dbReference>
<evidence type="ECO:0000256" key="1">
    <source>
        <dbReference type="SAM" id="MobiDB-lite"/>
    </source>
</evidence>
<dbReference type="OrthoDB" id="4312109at2759"/>
<feature type="compositionally biased region" description="Basic and acidic residues" evidence="1">
    <location>
        <begin position="18"/>
        <end position="35"/>
    </location>
</feature>
<sequence length="420" mass="47630">MVDLPKMTQEKPVLVSCQRDKAPIEPDQEDDKHLDVPEEPDYVLITPSDLAEKAKEINRNLQDTHQYKTQVVKKIFLNRAPSIPTGLGRRLGNLRTSFSLVTVINHIADNQFPQAKKQAKRALELAQASNDKLSVARCHYWMGRIEFEKQNMQAAHAHFLAARPCIMDNINPEGETLRFYLDASRKGISGEYMKRILTQYNLALVQSAPRERPFRRSNPPTPKRKWENQPWKAVLRPALTDKTGKRQKRSPGLNTSKRLGRLNKWIVRDVPDLPDLPFRPKDSSGTTKPDQGSTNHHELPGDPGTTENQADFVRVEGKAHGMGASEEGMEWLQAANSGPRLEQRGEFTLRCYPVGLSPRTRSTEIFSRIPDEILLSAQEWKSLSKLMSNRAITMAYLAKERQLRLSNMEEIAPTSGVEGK</sequence>
<dbReference type="AlphaFoldDB" id="A0A1Q5T9J9"/>
<name>A0A1Q5T9J9_9EURO</name>
<dbReference type="Proteomes" id="UP000186955">
    <property type="component" value="Unassembled WGS sequence"/>
</dbReference>